<dbReference type="InterPro" id="IPR008920">
    <property type="entry name" value="TF_FadR/GntR_C"/>
</dbReference>
<dbReference type="PROSITE" id="PS50949">
    <property type="entry name" value="HTH_GNTR"/>
    <property type="match status" value="1"/>
</dbReference>
<dbReference type="InterPro" id="IPR000524">
    <property type="entry name" value="Tscrpt_reg_HTH_GntR"/>
</dbReference>
<accession>A0ABR5AHT1</accession>
<dbReference type="SUPFAM" id="SSF48008">
    <property type="entry name" value="GntR ligand-binding domain-like"/>
    <property type="match status" value="1"/>
</dbReference>
<protein>
    <submittedName>
        <fullName evidence="5">GntR family transcriptional regulator</fullName>
    </submittedName>
</protein>
<dbReference type="Pfam" id="PF07729">
    <property type="entry name" value="FCD"/>
    <property type="match status" value="1"/>
</dbReference>
<keyword evidence="1" id="KW-0805">Transcription regulation</keyword>
<dbReference type="InterPro" id="IPR036390">
    <property type="entry name" value="WH_DNA-bd_sf"/>
</dbReference>
<dbReference type="SUPFAM" id="SSF46785">
    <property type="entry name" value="Winged helix' DNA-binding domain"/>
    <property type="match status" value="1"/>
</dbReference>
<reference evidence="5 6" key="1">
    <citation type="submission" date="2014-12" db="EMBL/GenBank/DDBJ databases">
        <title>Draft genome sequence of Paenibacillus kamchatkensis strain B-2647.</title>
        <authorList>
            <person name="Karlyshev A.V."/>
            <person name="Kudryashova E.B."/>
        </authorList>
    </citation>
    <scope>NUCLEOTIDE SEQUENCE [LARGE SCALE GENOMIC DNA]</scope>
    <source>
        <strain evidence="5 6">VKM B-2647</strain>
    </source>
</reference>
<dbReference type="SMART" id="SM00345">
    <property type="entry name" value="HTH_GNTR"/>
    <property type="match status" value="1"/>
</dbReference>
<evidence type="ECO:0000313" key="6">
    <source>
        <dbReference type="Proteomes" id="UP000031967"/>
    </source>
</evidence>
<dbReference type="Gene3D" id="1.20.120.530">
    <property type="entry name" value="GntR ligand-binding domain-like"/>
    <property type="match status" value="1"/>
</dbReference>
<dbReference type="Gene3D" id="1.10.10.10">
    <property type="entry name" value="Winged helix-like DNA-binding domain superfamily/Winged helix DNA-binding domain"/>
    <property type="match status" value="1"/>
</dbReference>
<dbReference type="Proteomes" id="UP000031967">
    <property type="component" value="Unassembled WGS sequence"/>
</dbReference>
<dbReference type="InterPro" id="IPR011711">
    <property type="entry name" value="GntR_C"/>
</dbReference>
<evidence type="ECO:0000259" key="4">
    <source>
        <dbReference type="PROSITE" id="PS50949"/>
    </source>
</evidence>
<dbReference type="InterPro" id="IPR036388">
    <property type="entry name" value="WH-like_DNA-bd_sf"/>
</dbReference>
<dbReference type="PANTHER" id="PTHR43537">
    <property type="entry name" value="TRANSCRIPTIONAL REGULATOR, GNTR FAMILY"/>
    <property type="match status" value="1"/>
</dbReference>
<gene>
    <name evidence="5" type="ORF">SD70_13160</name>
</gene>
<comment type="caution">
    <text evidence="5">The sequence shown here is derived from an EMBL/GenBank/DDBJ whole genome shotgun (WGS) entry which is preliminary data.</text>
</comment>
<feature type="domain" description="HTH gntR-type" evidence="4">
    <location>
        <begin position="6"/>
        <end position="73"/>
    </location>
</feature>
<dbReference type="SMART" id="SM00895">
    <property type="entry name" value="FCD"/>
    <property type="match status" value="1"/>
</dbReference>
<evidence type="ECO:0000313" key="5">
    <source>
        <dbReference type="EMBL" id="KIL40536.1"/>
    </source>
</evidence>
<dbReference type="EMBL" id="JXAK01000020">
    <property type="protein sequence ID" value="KIL40536.1"/>
    <property type="molecule type" value="Genomic_DNA"/>
</dbReference>
<dbReference type="Pfam" id="PF00392">
    <property type="entry name" value="GntR"/>
    <property type="match status" value="1"/>
</dbReference>
<organism evidence="5 6">
    <name type="scientific">Gordoniibacillus kamchatkensis</name>
    <dbReference type="NCBI Taxonomy" id="1590651"/>
    <lineage>
        <taxon>Bacteria</taxon>
        <taxon>Bacillati</taxon>
        <taxon>Bacillota</taxon>
        <taxon>Bacilli</taxon>
        <taxon>Bacillales</taxon>
        <taxon>Paenibacillaceae</taxon>
        <taxon>Gordoniibacillus</taxon>
    </lineage>
</organism>
<name>A0ABR5AHT1_9BACL</name>
<dbReference type="PANTHER" id="PTHR43537:SF24">
    <property type="entry name" value="GLUCONATE OPERON TRANSCRIPTIONAL REPRESSOR"/>
    <property type="match status" value="1"/>
</dbReference>
<evidence type="ECO:0000256" key="1">
    <source>
        <dbReference type="ARBA" id="ARBA00023015"/>
    </source>
</evidence>
<keyword evidence="3" id="KW-0804">Transcription</keyword>
<proteinExistence type="predicted"/>
<keyword evidence="6" id="KW-1185">Reference proteome</keyword>
<sequence length="209" mass="23603">MCILPHSISAQVYSTLKREILEGILPPGERLIVMDIAGRFQISQAPVREALERLKQEGLIIGKANKGSVVANVTAKEIHDVYILRGMLEVFAVRKTMPLLTEGDLLYLEDVVCRMGEAIERNDLMKTVEIDTEFHGFFYKNCGNHAILKAWEHMSAKVMWFMAISNKRHSTDKLAEGHMALIQSLRSGNVGKAEKHFLEHIKHAHIGFI</sequence>
<keyword evidence="2" id="KW-0238">DNA-binding</keyword>
<evidence type="ECO:0000256" key="3">
    <source>
        <dbReference type="ARBA" id="ARBA00023163"/>
    </source>
</evidence>
<dbReference type="CDD" id="cd07377">
    <property type="entry name" value="WHTH_GntR"/>
    <property type="match status" value="1"/>
</dbReference>
<evidence type="ECO:0000256" key="2">
    <source>
        <dbReference type="ARBA" id="ARBA00023125"/>
    </source>
</evidence>